<gene>
    <name evidence="2" type="ORF">ARMGADRAFT_475386</name>
</gene>
<dbReference type="InParanoid" id="A0A2H3D6F8"/>
<accession>A0A2H3D6F8</accession>
<evidence type="ECO:0000313" key="2">
    <source>
        <dbReference type="EMBL" id="PBK87012.1"/>
    </source>
</evidence>
<evidence type="ECO:0000313" key="3">
    <source>
        <dbReference type="Proteomes" id="UP000217790"/>
    </source>
</evidence>
<keyword evidence="1" id="KW-0812">Transmembrane</keyword>
<organism evidence="2 3">
    <name type="scientific">Armillaria gallica</name>
    <name type="common">Bulbous honey fungus</name>
    <name type="synonym">Armillaria bulbosa</name>
    <dbReference type="NCBI Taxonomy" id="47427"/>
    <lineage>
        <taxon>Eukaryota</taxon>
        <taxon>Fungi</taxon>
        <taxon>Dikarya</taxon>
        <taxon>Basidiomycota</taxon>
        <taxon>Agaricomycotina</taxon>
        <taxon>Agaricomycetes</taxon>
        <taxon>Agaricomycetidae</taxon>
        <taxon>Agaricales</taxon>
        <taxon>Marasmiineae</taxon>
        <taxon>Physalacriaceae</taxon>
        <taxon>Armillaria</taxon>
    </lineage>
</organism>
<dbReference type="AlphaFoldDB" id="A0A2H3D6F8"/>
<keyword evidence="3" id="KW-1185">Reference proteome</keyword>
<proteinExistence type="predicted"/>
<dbReference type="Proteomes" id="UP000217790">
    <property type="component" value="Unassembled WGS sequence"/>
</dbReference>
<reference evidence="3" key="1">
    <citation type="journal article" date="2017" name="Nat. Ecol. Evol.">
        <title>Genome expansion and lineage-specific genetic innovations in the forest pathogenic fungi Armillaria.</title>
        <authorList>
            <person name="Sipos G."/>
            <person name="Prasanna A.N."/>
            <person name="Walter M.C."/>
            <person name="O'Connor E."/>
            <person name="Balint B."/>
            <person name="Krizsan K."/>
            <person name="Kiss B."/>
            <person name="Hess J."/>
            <person name="Varga T."/>
            <person name="Slot J."/>
            <person name="Riley R."/>
            <person name="Boka B."/>
            <person name="Rigling D."/>
            <person name="Barry K."/>
            <person name="Lee J."/>
            <person name="Mihaltcheva S."/>
            <person name="LaButti K."/>
            <person name="Lipzen A."/>
            <person name="Waldron R."/>
            <person name="Moloney N.M."/>
            <person name="Sperisen C."/>
            <person name="Kredics L."/>
            <person name="Vagvoelgyi C."/>
            <person name="Patrignani A."/>
            <person name="Fitzpatrick D."/>
            <person name="Nagy I."/>
            <person name="Doyle S."/>
            <person name="Anderson J.B."/>
            <person name="Grigoriev I.V."/>
            <person name="Gueldener U."/>
            <person name="Muensterkoetter M."/>
            <person name="Nagy L.G."/>
        </authorList>
    </citation>
    <scope>NUCLEOTIDE SEQUENCE [LARGE SCALE GENOMIC DNA]</scope>
    <source>
        <strain evidence="3">Ar21-2</strain>
    </source>
</reference>
<evidence type="ECO:0000256" key="1">
    <source>
        <dbReference type="SAM" id="Phobius"/>
    </source>
</evidence>
<feature type="transmembrane region" description="Helical" evidence="1">
    <location>
        <begin position="75"/>
        <end position="95"/>
    </location>
</feature>
<protein>
    <submittedName>
        <fullName evidence="2">Uncharacterized protein</fullName>
    </submittedName>
</protein>
<keyword evidence="1" id="KW-1133">Transmembrane helix</keyword>
<keyword evidence="1" id="KW-0472">Membrane</keyword>
<name>A0A2H3D6F8_ARMGA</name>
<dbReference type="EMBL" id="KZ293681">
    <property type="protein sequence ID" value="PBK87012.1"/>
    <property type="molecule type" value="Genomic_DNA"/>
</dbReference>
<sequence length="124" mass="14416">MIRRKRDLYGDCYPSWYRKDDQGHCRVPMAVQLHTIRTLSYIKGAPDDGRISGIRSRFQFTCWTRKNIDAGRNSCIAPVNINLILAHLYLFRYILARKFLLNLWDGIKIINLMVNALVANEDAS</sequence>